<dbReference type="InterPro" id="IPR030393">
    <property type="entry name" value="G_ENGB_dom"/>
</dbReference>
<dbReference type="InterPro" id="IPR006073">
    <property type="entry name" value="GTP-bd"/>
</dbReference>
<gene>
    <name evidence="6" type="ORF">J8A68_003458</name>
</gene>
<dbReference type="Pfam" id="PF01926">
    <property type="entry name" value="MMR_HSR1"/>
    <property type="match status" value="1"/>
</dbReference>
<keyword evidence="2" id="KW-0547">Nucleotide-binding</keyword>
<dbReference type="PANTHER" id="PTHR46498">
    <property type="entry name" value="GTP-BINDING PROTEIN 8"/>
    <property type="match status" value="1"/>
</dbReference>
<reference evidence="6 7" key="1">
    <citation type="journal article" date="2021" name="DNA Res.">
        <title>Genome analysis of Candida subhashii reveals its hybrid nature and dual mitochondrial genome conformations.</title>
        <authorList>
            <person name="Mixao V."/>
            <person name="Hegedusova E."/>
            <person name="Saus E."/>
            <person name="Pryszcz L.P."/>
            <person name="Cillingova A."/>
            <person name="Nosek J."/>
            <person name="Gabaldon T."/>
        </authorList>
    </citation>
    <scope>NUCLEOTIDE SEQUENCE [LARGE SCALE GENOMIC DNA]</scope>
    <source>
        <strain evidence="6 7">CBS 10753</strain>
    </source>
</reference>
<evidence type="ECO:0000256" key="2">
    <source>
        <dbReference type="ARBA" id="ARBA00022741"/>
    </source>
</evidence>
<dbReference type="AlphaFoldDB" id="A0A8J5UM19"/>
<protein>
    <recommendedName>
        <fullName evidence="5">EngB-type G domain-containing protein</fullName>
    </recommendedName>
</protein>
<evidence type="ECO:0000256" key="4">
    <source>
        <dbReference type="ARBA" id="ARBA00023134"/>
    </source>
</evidence>
<dbReference type="EMBL" id="JAGSYN010000153">
    <property type="protein sequence ID" value="KAG7663031.1"/>
    <property type="molecule type" value="Genomic_DNA"/>
</dbReference>
<dbReference type="PROSITE" id="PS51706">
    <property type="entry name" value="G_ENGB"/>
    <property type="match status" value="1"/>
</dbReference>
<dbReference type="CDD" id="cd01876">
    <property type="entry name" value="YihA_EngB"/>
    <property type="match status" value="1"/>
</dbReference>
<feature type="domain" description="EngB-type G" evidence="5">
    <location>
        <begin position="152"/>
        <end position="326"/>
    </location>
</feature>
<evidence type="ECO:0000313" key="6">
    <source>
        <dbReference type="EMBL" id="KAG7663031.1"/>
    </source>
</evidence>
<sequence>MLPTTVTTCSKLLISKRSINYLVSALPKPEQIEQDKPKRRIKKPVVKRLKLNDFMKQIIKPDELNKIFQGSDYAPFTGSQAKKAQDFFNLNKPQLEWTLAEYEEIPDVKYARLVKERKESYDRMDPINKTDYQKSLMMSKKTFGIPGLYLKPFPEVLFLGHTNVGKSSLINSLVTRGKSEKVTDVAYVSSRAGFTKTLNCFNIGNKLRLMDSPGYGKFGDIQQGEMVTDYISRRHLLKRVFLLIDSVEGFRHEDLTILNHLVEEGVQFDIVFTKTDVVIEKHMPPKKKFTTVASREEDEKLLASIKNGNEKVIAHYNEIINGTVLGSMTLFSRFLFTNAGTNKHIVQEYGKKELRCVVLETCALL</sequence>
<name>A0A8J5UM19_9ASCO</name>
<dbReference type="PANTHER" id="PTHR46498:SF1">
    <property type="entry name" value="GTP-BINDING PROTEIN 8"/>
    <property type="match status" value="1"/>
</dbReference>
<dbReference type="RefSeq" id="XP_049263264.1">
    <property type="nucleotide sequence ID" value="XM_049407316.1"/>
</dbReference>
<evidence type="ECO:0000256" key="1">
    <source>
        <dbReference type="ARBA" id="ARBA00022723"/>
    </source>
</evidence>
<comment type="caution">
    <text evidence="6">The sequence shown here is derived from an EMBL/GenBank/DDBJ whole genome shotgun (WGS) entry which is preliminary data.</text>
</comment>
<dbReference type="GO" id="GO:0046872">
    <property type="term" value="F:metal ion binding"/>
    <property type="evidence" value="ECO:0007669"/>
    <property type="project" value="UniProtKB-KW"/>
</dbReference>
<dbReference type="InterPro" id="IPR052279">
    <property type="entry name" value="EngB_GTPase"/>
</dbReference>
<dbReference type="GeneID" id="73470258"/>
<keyword evidence="7" id="KW-1185">Reference proteome</keyword>
<dbReference type="GO" id="GO:0005525">
    <property type="term" value="F:GTP binding"/>
    <property type="evidence" value="ECO:0007669"/>
    <property type="project" value="UniProtKB-KW"/>
</dbReference>
<keyword evidence="3" id="KW-0460">Magnesium</keyword>
<evidence type="ECO:0000313" key="7">
    <source>
        <dbReference type="Proteomes" id="UP000694255"/>
    </source>
</evidence>
<accession>A0A8J5UM19</accession>
<dbReference type="OrthoDB" id="391988at2759"/>
<evidence type="ECO:0000259" key="5">
    <source>
        <dbReference type="PROSITE" id="PS51706"/>
    </source>
</evidence>
<dbReference type="GO" id="GO:0005739">
    <property type="term" value="C:mitochondrion"/>
    <property type="evidence" value="ECO:0007669"/>
    <property type="project" value="TreeGrafter"/>
</dbReference>
<organism evidence="6 7">
    <name type="scientific">[Candida] subhashii</name>
    <dbReference type="NCBI Taxonomy" id="561895"/>
    <lineage>
        <taxon>Eukaryota</taxon>
        <taxon>Fungi</taxon>
        <taxon>Dikarya</taxon>
        <taxon>Ascomycota</taxon>
        <taxon>Saccharomycotina</taxon>
        <taxon>Pichiomycetes</taxon>
        <taxon>Debaryomycetaceae</taxon>
        <taxon>Spathaspora</taxon>
    </lineage>
</organism>
<evidence type="ECO:0000256" key="3">
    <source>
        <dbReference type="ARBA" id="ARBA00022842"/>
    </source>
</evidence>
<keyword evidence="1" id="KW-0479">Metal-binding</keyword>
<keyword evidence="4" id="KW-0342">GTP-binding</keyword>
<dbReference type="Proteomes" id="UP000694255">
    <property type="component" value="Unassembled WGS sequence"/>
</dbReference>
<proteinExistence type="predicted"/>